<dbReference type="PANTHER" id="PTHR47268">
    <property type="entry name" value="ACYLPHOSPHATASE"/>
    <property type="match status" value="1"/>
</dbReference>
<sequence length="91" mass="10069">MACIGLRALVSGRVQGVCYRQGTALQAERLALAGWVRNLADGRVEAWVEGEEAAVGELAEWLWRGPEQARVEGVELEEVGLQGFSEFRVRR</sequence>
<evidence type="ECO:0000313" key="9">
    <source>
        <dbReference type="Proteomes" id="UP001589891"/>
    </source>
</evidence>
<name>A0ABV6SIR9_AZOPA</name>
<comment type="caution">
    <text evidence="8">The sequence shown here is derived from an EMBL/GenBank/DDBJ whole genome shotgun (WGS) entry which is preliminary data.</text>
</comment>
<protein>
    <recommendedName>
        <fullName evidence="3 5">acylphosphatase</fullName>
        <ecNumber evidence="2 5">3.6.1.7</ecNumber>
    </recommendedName>
</protein>
<organism evidence="8 9">
    <name type="scientific">Azorhizophilus paspali</name>
    <name type="common">Azotobacter paspali</name>
    <dbReference type="NCBI Taxonomy" id="69963"/>
    <lineage>
        <taxon>Bacteria</taxon>
        <taxon>Pseudomonadati</taxon>
        <taxon>Pseudomonadota</taxon>
        <taxon>Gammaproteobacteria</taxon>
        <taxon>Pseudomonadales</taxon>
        <taxon>Pseudomonadaceae</taxon>
        <taxon>Azorhizophilus</taxon>
    </lineage>
</organism>
<evidence type="ECO:0000259" key="7">
    <source>
        <dbReference type="PROSITE" id="PS51160"/>
    </source>
</evidence>
<dbReference type="InterPro" id="IPR020456">
    <property type="entry name" value="Acylphosphatase"/>
</dbReference>
<dbReference type="Gene3D" id="3.30.70.100">
    <property type="match status" value="1"/>
</dbReference>
<dbReference type="EMBL" id="JBHLSS010000003">
    <property type="protein sequence ID" value="MFC0708205.1"/>
    <property type="molecule type" value="Genomic_DNA"/>
</dbReference>
<dbReference type="PROSITE" id="PS51160">
    <property type="entry name" value="ACYLPHOSPHATASE_3"/>
    <property type="match status" value="1"/>
</dbReference>
<dbReference type="NCBIfam" id="NF011014">
    <property type="entry name" value="PRK14442.1"/>
    <property type="match status" value="1"/>
</dbReference>
<comment type="catalytic activity">
    <reaction evidence="4 5">
        <text>an acyl phosphate + H2O = a carboxylate + phosphate + H(+)</text>
        <dbReference type="Rhea" id="RHEA:14965"/>
        <dbReference type="ChEBI" id="CHEBI:15377"/>
        <dbReference type="ChEBI" id="CHEBI:15378"/>
        <dbReference type="ChEBI" id="CHEBI:29067"/>
        <dbReference type="ChEBI" id="CHEBI:43474"/>
        <dbReference type="ChEBI" id="CHEBI:59918"/>
        <dbReference type="EC" id="3.6.1.7"/>
    </reaction>
</comment>
<reference evidence="8 9" key="1">
    <citation type="submission" date="2024-09" db="EMBL/GenBank/DDBJ databases">
        <authorList>
            <person name="Sun Q."/>
            <person name="Mori K."/>
        </authorList>
    </citation>
    <scope>NUCLEOTIDE SEQUENCE [LARGE SCALE GENOMIC DNA]</scope>
    <source>
        <strain evidence="8 9">NCAIM B.01794</strain>
    </source>
</reference>
<feature type="active site" evidence="5">
    <location>
        <position position="20"/>
    </location>
</feature>
<feature type="active site" evidence="5">
    <location>
        <position position="38"/>
    </location>
</feature>
<dbReference type="Proteomes" id="UP001589891">
    <property type="component" value="Unassembled WGS sequence"/>
</dbReference>
<gene>
    <name evidence="8" type="ORF">ACFFGX_00795</name>
</gene>
<dbReference type="PROSITE" id="PS00151">
    <property type="entry name" value="ACYLPHOSPHATASE_2"/>
    <property type="match status" value="1"/>
</dbReference>
<dbReference type="EC" id="3.6.1.7" evidence="2 5"/>
<accession>A0ABV6SIR9</accession>
<dbReference type="Pfam" id="PF00708">
    <property type="entry name" value="Acylphosphatase"/>
    <property type="match status" value="1"/>
</dbReference>
<evidence type="ECO:0000256" key="1">
    <source>
        <dbReference type="ARBA" id="ARBA00005614"/>
    </source>
</evidence>
<dbReference type="RefSeq" id="WP_376941946.1">
    <property type="nucleotide sequence ID" value="NZ_CP171449.1"/>
</dbReference>
<evidence type="ECO:0000256" key="6">
    <source>
        <dbReference type="RuleBase" id="RU004168"/>
    </source>
</evidence>
<dbReference type="SUPFAM" id="SSF54975">
    <property type="entry name" value="Acylphosphatase/BLUF domain-like"/>
    <property type="match status" value="1"/>
</dbReference>
<dbReference type="InterPro" id="IPR017968">
    <property type="entry name" value="Acylphosphatase_CS"/>
</dbReference>
<keyword evidence="5" id="KW-0378">Hydrolase</keyword>
<dbReference type="InterPro" id="IPR036046">
    <property type="entry name" value="Acylphosphatase-like_dom_sf"/>
</dbReference>
<evidence type="ECO:0000256" key="4">
    <source>
        <dbReference type="ARBA" id="ARBA00047645"/>
    </source>
</evidence>
<evidence type="ECO:0000313" key="8">
    <source>
        <dbReference type="EMBL" id="MFC0708205.1"/>
    </source>
</evidence>
<dbReference type="InterPro" id="IPR001792">
    <property type="entry name" value="Acylphosphatase-like_dom"/>
</dbReference>
<dbReference type="PANTHER" id="PTHR47268:SF4">
    <property type="entry name" value="ACYLPHOSPHATASE"/>
    <property type="match status" value="1"/>
</dbReference>
<evidence type="ECO:0000256" key="5">
    <source>
        <dbReference type="PROSITE-ProRule" id="PRU00520"/>
    </source>
</evidence>
<feature type="domain" description="Acylphosphatase-like" evidence="7">
    <location>
        <begin position="5"/>
        <end position="91"/>
    </location>
</feature>
<evidence type="ECO:0000256" key="2">
    <source>
        <dbReference type="ARBA" id="ARBA00012150"/>
    </source>
</evidence>
<comment type="similarity">
    <text evidence="1 6">Belongs to the acylphosphatase family.</text>
</comment>
<dbReference type="PRINTS" id="PR00112">
    <property type="entry name" value="ACYLPHPHTASE"/>
</dbReference>
<proteinExistence type="inferred from homology"/>
<evidence type="ECO:0000256" key="3">
    <source>
        <dbReference type="ARBA" id="ARBA00015991"/>
    </source>
</evidence>
<keyword evidence="9" id="KW-1185">Reference proteome</keyword>